<dbReference type="PANTHER" id="PTHR19229:SF36">
    <property type="entry name" value="ATP-BINDING CASSETTE SUB-FAMILY A MEMBER 2"/>
    <property type="match status" value="1"/>
</dbReference>
<comment type="caution">
    <text evidence="3">The sequence shown here is derived from an EMBL/GenBank/DDBJ whole genome shotgun (WGS) entry which is preliminary data.</text>
</comment>
<keyword evidence="1" id="KW-0813">Transport</keyword>
<protein>
    <submittedName>
        <fullName evidence="3">Uncharacterized protein</fullName>
    </submittedName>
</protein>
<organism evidence="3 4">
    <name type="scientific">Phytophthora oleae</name>
    <dbReference type="NCBI Taxonomy" id="2107226"/>
    <lineage>
        <taxon>Eukaryota</taxon>
        <taxon>Sar</taxon>
        <taxon>Stramenopiles</taxon>
        <taxon>Oomycota</taxon>
        <taxon>Peronosporomycetes</taxon>
        <taxon>Peronosporales</taxon>
        <taxon>Peronosporaceae</taxon>
        <taxon>Phytophthora</taxon>
    </lineage>
</organism>
<proteinExistence type="predicted"/>
<evidence type="ECO:0000256" key="2">
    <source>
        <dbReference type="ARBA" id="ARBA00022737"/>
    </source>
</evidence>
<gene>
    <name evidence="3" type="ORF">V7S43_009154</name>
</gene>
<dbReference type="EMBL" id="JBIMZQ010000019">
    <property type="protein sequence ID" value="KAL3665721.1"/>
    <property type="molecule type" value="Genomic_DNA"/>
</dbReference>
<dbReference type="InterPro" id="IPR026082">
    <property type="entry name" value="ABCA"/>
</dbReference>
<dbReference type="AlphaFoldDB" id="A0ABD3FH26"/>
<evidence type="ECO:0000313" key="3">
    <source>
        <dbReference type="EMBL" id="KAL3665721.1"/>
    </source>
</evidence>
<dbReference type="PANTHER" id="PTHR19229">
    <property type="entry name" value="ATP-BINDING CASSETTE TRANSPORTER SUBFAMILY A ABCA"/>
    <property type="match status" value="1"/>
</dbReference>
<evidence type="ECO:0000313" key="4">
    <source>
        <dbReference type="Proteomes" id="UP001632037"/>
    </source>
</evidence>
<keyword evidence="2" id="KW-0677">Repeat</keyword>
<sequence>MPPVALSFGLSTISDFETSGIGANCGNLNTLNVNFRLVTALQMFLLDCVLYTLLGLYFERVIPKQYGTSLKWYFPFSPSYWRGRKKSTPNNTSETPTDSLLGNVTVDLNPNVGRVSAELREQERRGEALTVQRLRKTFEVPGGTKVAVKGLDLVMYKDRSRVYWVITELVSPR</sequence>
<accession>A0ABD3FH26</accession>
<dbReference type="Proteomes" id="UP001632037">
    <property type="component" value="Unassembled WGS sequence"/>
</dbReference>
<keyword evidence="4" id="KW-1185">Reference proteome</keyword>
<name>A0ABD3FH26_9STRA</name>
<evidence type="ECO:0000256" key="1">
    <source>
        <dbReference type="ARBA" id="ARBA00022448"/>
    </source>
</evidence>
<reference evidence="3 4" key="1">
    <citation type="submission" date="2024-09" db="EMBL/GenBank/DDBJ databases">
        <title>Genome sequencing and assembly of Phytophthora oleae, isolate VK10A, causative agent of rot of olive drupes.</title>
        <authorList>
            <person name="Conti Taguali S."/>
            <person name="Riolo M."/>
            <person name="La Spada F."/>
            <person name="Cacciola S.O."/>
            <person name="Dionisio G."/>
        </authorList>
    </citation>
    <scope>NUCLEOTIDE SEQUENCE [LARGE SCALE GENOMIC DNA]</scope>
    <source>
        <strain evidence="3 4">VK10A</strain>
    </source>
</reference>